<organism evidence="1 2">
    <name type="scientific">Paenibacillus nasutitermitis</name>
    <dbReference type="NCBI Taxonomy" id="1652958"/>
    <lineage>
        <taxon>Bacteria</taxon>
        <taxon>Bacillati</taxon>
        <taxon>Bacillota</taxon>
        <taxon>Bacilli</taxon>
        <taxon>Bacillales</taxon>
        <taxon>Paenibacillaceae</taxon>
        <taxon>Paenibacillus</taxon>
    </lineage>
</organism>
<dbReference type="Proteomes" id="UP000612456">
    <property type="component" value="Unassembled WGS sequence"/>
</dbReference>
<dbReference type="Pfam" id="PF20138">
    <property type="entry name" value="DUF6528"/>
    <property type="match status" value="1"/>
</dbReference>
<accession>A0A916ZLH5</accession>
<gene>
    <name evidence="1" type="ORF">GCM10010911_72200</name>
</gene>
<dbReference type="RefSeq" id="WP_189001078.1">
    <property type="nucleotide sequence ID" value="NZ_BMHP01000020.1"/>
</dbReference>
<dbReference type="InterPro" id="IPR045383">
    <property type="entry name" value="DUF6528"/>
</dbReference>
<proteinExistence type="predicted"/>
<sequence length="326" mass="35660">MEQWDTPRKLRTNGTIPEGADTTGYWIAATDQASHQILVMNPAEPDWNSEHAVVWSWRPEESNGFADLLSAWGLPTDAKLRYNTVWGGQWMVITDSLGLAAIIPYPAGDIKKWGLSVGGNPHSAELLPNGNLAVAASTGGWVRVYTSSQSSASATYAEYKLPGAHGLVWDPQRQVLWAVGNDHLIALEINGTDADPIIRETVNVALPTRHGHDLQPVEGDSDRLWVSTGSRVYQFVKSSNTFDSDYPGQEAISRVGVKSVGNQPSGQVVQTVPKTSGSLYEWTTDIVDLFMPDGKRIRTDAAFYKARILIPIIGNGKEPTHEHEFG</sequence>
<reference evidence="1" key="1">
    <citation type="journal article" date="2014" name="Int. J. Syst. Evol. Microbiol.">
        <title>Complete genome sequence of Corynebacterium casei LMG S-19264T (=DSM 44701T), isolated from a smear-ripened cheese.</title>
        <authorList>
            <consortium name="US DOE Joint Genome Institute (JGI-PGF)"/>
            <person name="Walter F."/>
            <person name="Albersmeier A."/>
            <person name="Kalinowski J."/>
            <person name="Ruckert C."/>
        </authorList>
    </citation>
    <scope>NUCLEOTIDE SEQUENCE</scope>
    <source>
        <strain evidence="1">CGMCC 1.15178</strain>
    </source>
</reference>
<comment type="caution">
    <text evidence="1">The sequence shown here is derived from an EMBL/GenBank/DDBJ whole genome shotgun (WGS) entry which is preliminary data.</text>
</comment>
<dbReference type="AlphaFoldDB" id="A0A916ZLH5"/>
<evidence type="ECO:0000313" key="1">
    <source>
        <dbReference type="EMBL" id="GGE02697.1"/>
    </source>
</evidence>
<reference evidence="1" key="2">
    <citation type="submission" date="2020-09" db="EMBL/GenBank/DDBJ databases">
        <authorList>
            <person name="Sun Q."/>
            <person name="Zhou Y."/>
        </authorList>
    </citation>
    <scope>NUCLEOTIDE SEQUENCE</scope>
    <source>
        <strain evidence="1">CGMCC 1.15178</strain>
    </source>
</reference>
<protein>
    <recommendedName>
        <fullName evidence="3">YncE family protein</fullName>
    </recommendedName>
</protein>
<name>A0A916ZLH5_9BACL</name>
<keyword evidence="2" id="KW-1185">Reference proteome</keyword>
<evidence type="ECO:0008006" key="3">
    <source>
        <dbReference type="Google" id="ProtNLM"/>
    </source>
</evidence>
<dbReference type="EMBL" id="BMHP01000020">
    <property type="protein sequence ID" value="GGE02697.1"/>
    <property type="molecule type" value="Genomic_DNA"/>
</dbReference>
<dbReference type="SUPFAM" id="SSF75011">
    <property type="entry name" value="3-carboxy-cis,cis-mucoante lactonizing enzyme"/>
    <property type="match status" value="1"/>
</dbReference>
<evidence type="ECO:0000313" key="2">
    <source>
        <dbReference type="Proteomes" id="UP000612456"/>
    </source>
</evidence>